<dbReference type="EMBL" id="BMES01000001">
    <property type="protein sequence ID" value="GGH13285.1"/>
    <property type="molecule type" value="Genomic_DNA"/>
</dbReference>
<reference evidence="2" key="1">
    <citation type="journal article" date="2014" name="Int. J. Syst. Evol. Microbiol.">
        <title>Complete genome sequence of Corynebacterium casei LMG S-19264T (=DSM 44701T), isolated from a smear-ripened cheese.</title>
        <authorList>
            <consortium name="US DOE Joint Genome Institute (JGI-PGF)"/>
            <person name="Walter F."/>
            <person name="Albersmeier A."/>
            <person name="Kalinowski J."/>
            <person name="Ruckert C."/>
        </authorList>
    </citation>
    <scope>NUCLEOTIDE SEQUENCE</scope>
    <source>
        <strain evidence="2">CGMCC 1.12214</strain>
    </source>
</reference>
<organism evidence="2 3">
    <name type="scientific">Alsobacter metallidurans</name>
    <dbReference type="NCBI Taxonomy" id="340221"/>
    <lineage>
        <taxon>Bacteria</taxon>
        <taxon>Pseudomonadati</taxon>
        <taxon>Pseudomonadota</taxon>
        <taxon>Alphaproteobacteria</taxon>
        <taxon>Hyphomicrobiales</taxon>
        <taxon>Alsobacteraceae</taxon>
        <taxon>Alsobacter</taxon>
    </lineage>
</organism>
<feature type="region of interest" description="Disordered" evidence="1">
    <location>
        <begin position="136"/>
        <end position="167"/>
    </location>
</feature>
<dbReference type="AlphaFoldDB" id="A0A917MGV9"/>
<dbReference type="Proteomes" id="UP000603912">
    <property type="component" value="Unassembled WGS sequence"/>
</dbReference>
<keyword evidence="3" id="KW-1185">Reference proteome</keyword>
<proteinExistence type="predicted"/>
<name>A0A917MGV9_9HYPH</name>
<gene>
    <name evidence="2" type="ORF">GCM10007036_11750</name>
</gene>
<comment type="caution">
    <text evidence="2">The sequence shown here is derived from an EMBL/GenBank/DDBJ whole genome shotgun (WGS) entry which is preliminary data.</text>
</comment>
<reference evidence="2" key="2">
    <citation type="submission" date="2020-09" db="EMBL/GenBank/DDBJ databases">
        <authorList>
            <person name="Sun Q."/>
            <person name="Zhou Y."/>
        </authorList>
    </citation>
    <scope>NUCLEOTIDE SEQUENCE</scope>
    <source>
        <strain evidence="2">CGMCC 1.12214</strain>
    </source>
</reference>
<protein>
    <submittedName>
        <fullName evidence="2">Uncharacterized protein</fullName>
    </submittedName>
</protein>
<evidence type="ECO:0000313" key="2">
    <source>
        <dbReference type="EMBL" id="GGH13285.1"/>
    </source>
</evidence>
<evidence type="ECO:0000256" key="1">
    <source>
        <dbReference type="SAM" id="MobiDB-lite"/>
    </source>
</evidence>
<accession>A0A917MGV9</accession>
<evidence type="ECO:0000313" key="3">
    <source>
        <dbReference type="Proteomes" id="UP000603912"/>
    </source>
</evidence>
<sequence length="167" mass="18526">MVETSLETLKSLWEDLHTRLKAQSADYRTLLALEAAMRSMEAADPQAVHAAGVSPRGSALDLAVRVTQAEAAQRVLEARGEPMPIDELIRLVPAFGGRPGTRASLSSSLSQAPQFVSIRHANRWCWWLTERTVGEPVEEPARPGRAPSRSNRWRQIARAPRKRAQKV</sequence>